<sequence>MNRNTRGTGFDFLTIQQVEASGVENFIRSIKTELKSEKYASGEVKRVKIPKKNRETRQLGILTLKDRLVQGAVKLILEPIFEADFEN</sequence>
<name>A0A0E3R5C3_METBA</name>
<organism evidence="1 2">
    <name type="scientific">Methanosarcina barkeri 227</name>
    <dbReference type="NCBI Taxonomy" id="1434106"/>
    <lineage>
        <taxon>Archaea</taxon>
        <taxon>Methanobacteriati</taxon>
        <taxon>Methanobacteriota</taxon>
        <taxon>Stenosarchaea group</taxon>
        <taxon>Methanomicrobia</taxon>
        <taxon>Methanosarcinales</taxon>
        <taxon>Methanosarcinaceae</taxon>
        <taxon>Methanosarcina</taxon>
    </lineage>
</organism>
<dbReference type="SUPFAM" id="SSF56672">
    <property type="entry name" value="DNA/RNA polymerases"/>
    <property type="match status" value="1"/>
</dbReference>
<dbReference type="AlphaFoldDB" id="A0A0E3R5C3"/>
<dbReference type="EMBL" id="CP009530">
    <property type="protein sequence ID" value="AKB58679.1"/>
    <property type="molecule type" value="Genomic_DNA"/>
</dbReference>
<gene>
    <name evidence="1" type="ORF">MSBR2_2163</name>
</gene>
<dbReference type="Proteomes" id="UP000033079">
    <property type="component" value="Chromosome"/>
</dbReference>
<keyword evidence="1" id="KW-0548">Nucleotidyltransferase</keyword>
<evidence type="ECO:0000313" key="1">
    <source>
        <dbReference type="EMBL" id="AKB58679.1"/>
    </source>
</evidence>
<dbReference type="GO" id="GO:0003964">
    <property type="term" value="F:RNA-directed DNA polymerase activity"/>
    <property type="evidence" value="ECO:0007669"/>
    <property type="project" value="UniProtKB-KW"/>
</dbReference>
<keyword evidence="1" id="KW-0695">RNA-directed DNA polymerase</keyword>
<dbReference type="InterPro" id="IPR043502">
    <property type="entry name" value="DNA/RNA_pol_sf"/>
</dbReference>
<reference evidence="1 2" key="1">
    <citation type="submission" date="2014-07" db="EMBL/GenBank/DDBJ databases">
        <title>Methanogenic archaea and the global carbon cycle.</title>
        <authorList>
            <person name="Henriksen J.R."/>
            <person name="Luke J."/>
            <person name="Reinhart S."/>
            <person name="Benedict M.N."/>
            <person name="Youngblut N.D."/>
            <person name="Metcalf M.E."/>
            <person name="Whitaker R.J."/>
            <person name="Metcalf W.W."/>
        </authorList>
    </citation>
    <scope>NUCLEOTIDE SEQUENCE [LARGE SCALE GENOMIC DNA]</scope>
    <source>
        <strain evidence="1 2">227</strain>
    </source>
</reference>
<evidence type="ECO:0000313" key="2">
    <source>
        <dbReference type="Proteomes" id="UP000033079"/>
    </source>
</evidence>
<proteinExistence type="predicted"/>
<dbReference type="HOGENOM" id="CLU_2475970_0_0_2"/>
<accession>A0A0E3R5C3</accession>
<keyword evidence="1" id="KW-0808">Transferase</keyword>
<protein>
    <submittedName>
        <fullName evidence="1">Retron-type RNA-directed DNA polymerase</fullName>
        <ecNumber evidence="1">2.7.7.49</ecNumber>
    </submittedName>
</protein>
<dbReference type="EC" id="2.7.7.49" evidence="1"/>
<dbReference type="KEGG" id="mbar:MSBR2_2163"/>
<dbReference type="PATRIC" id="fig|1434106.5.peg.2795"/>